<dbReference type="SMART" id="SM00575">
    <property type="entry name" value="ZnF_PMZ"/>
    <property type="match status" value="1"/>
</dbReference>
<dbReference type="GO" id="GO:0008270">
    <property type="term" value="F:zinc ion binding"/>
    <property type="evidence" value="ECO:0007669"/>
    <property type="project" value="UniProtKB-UniRule"/>
</dbReference>
<accession>A0A2I0VFI1</accession>
<keyword evidence="2 6" id="KW-0479">Metal-binding</keyword>
<name>A0A2I0VFI1_9ASPA</name>
<keyword evidence="9" id="KW-1185">Reference proteome</keyword>
<dbReference type="GO" id="GO:0005634">
    <property type="term" value="C:nucleus"/>
    <property type="evidence" value="ECO:0007669"/>
    <property type="project" value="UniProtKB-SubCell"/>
</dbReference>
<protein>
    <recommendedName>
        <fullName evidence="6">Protein FAR1-RELATED SEQUENCE</fullName>
    </recommendedName>
</protein>
<dbReference type="PANTHER" id="PTHR31669">
    <property type="entry name" value="PROTEIN FAR1-RELATED SEQUENCE 10-RELATED"/>
    <property type="match status" value="1"/>
</dbReference>
<keyword evidence="3 5" id="KW-0863">Zinc-finger</keyword>
<evidence type="ECO:0000256" key="4">
    <source>
        <dbReference type="ARBA" id="ARBA00022833"/>
    </source>
</evidence>
<comment type="subcellular location">
    <subcellularLocation>
        <location evidence="6">Nucleus</location>
    </subcellularLocation>
</comment>
<evidence type="ECO:0000313" key="8">
    <source>
        <dbReference type="EMBL" id="PKU62114.1"/>
    </source>
</evidence>
<dbReference type="GO" id="GO:0006355">
    <property type="term" value="P:regulation of DNA-templated transcription"/>
    <property type="evidence" value="ECO:0007669"/>
    <property type="project" value="UniProtKB-UniRule"/>
</dbReference>
<sequence length="127" mass="14757">MFNSSKGTIQCSCAKFEMMGLLCSHCMRVMRQLDIVNISQKYFLPRWSSIARKYLYSGRKILSMRNNSCTSILRSRNMIFRNYICRIIYQISTEAQVNGCRIMYDDICHPQAPLAFLTMMTFAIHAG</sequence>
<evidence type="ECO:0000259" key="7">
    <source>
        <dbReference type="PROSITE" id="PS50966"/>
    </source>
</evidence>
<reference evidence="8 9" key="2">
    <citation type="journal article" date="2017" name="Nature">
        <title>The Apostasia genome and the evolution of orchids.</title>
        <authorList>
            <person name="Zhang G.Q."/>
            <person name="Liu K.W."/>
            <person name="Li Z."/>
            <person name="Lohaus R."/>
            <person name="Hsiao Y.Y."/>
            <person name="Niu S.C."/>
            <person name="Wang J.Y."/>
            <person name="Lin Y.C."/>
            <person name="Xu Q."/>
            <person name="Chen L.J."/>
            <person name="Yoshida K."/>
            <person name="Fujiwara S."/>
            <person name="Wang Z.W."/>
            <person name="Zhang Y.Q."/>
            <person name="Mitsuda N."/>
            <person name="Wang M."/>
            <person name="Liu G.H."/>
            <person name="Pecoraro L."/>
            <person name="Huang H.X."/>
            <person name="Xiao X.J."/>
            <person name="Lin M."/>
            <person name="Wu X.Y."/>
            <person name="Wu W.L."/>
            <person name="Chen Y.Y."/>
            <person name="Chang S.B."/>
            <person name="Sakamoto S."/>
            <person name="Ohme-Takagi M."/>
            <person name="Yagi M."/>
            <person name="Zeng S.J."/>
            <person name="Shen C.Y."/>
            <person name="Yeh C.M."/>
            <person name="Luo Y.B."/>
            <person name="Tsai W.C."/>
            <person name="Van de Peer Y."/>
            <person name="Liu Z.J."/>
        </authorList>
    </citation>
    <scope>NUCLEOTIDE SEQUENCE [LARGE SCALE GENOMIC DNA]</scope>
    <source>
        <tissue evidence="8">The whole plant</tissue>
    </source>
</reference>
<dbReference type="InterPro" id="IPR007527">
    <property type="entry name" value="Znf_SWIM"/>
</dbReference>
<keyword evidence="6" id="KW-0539">Nucleus</keyword>
<reference evidence="8 9" key="1">
    <citation type="journal article" date="2016" name="Sci. Rep.">
        <title>The Dendrobium catenatum Lindl. genome sequence provides insights into polysaccharide synthase, floral development and adaptive evolution.</title>
        <authorList>
            <person name="Zhang G.Q."/>
            <person name="Xu Q."/>
            <person name="Bian C."/>
            <person name="Tsai W.C."/>
            <person name="Yeh C.M."/>
            <person name="Liu K.W."/>
            <person name="Yoshida K."/>
            <person name="Zhang L.S."/>
            <person name="Chang S.B."/>
            <person name="Chen F."/>
            <person name="Shi Y."/>
            <person name="Su Y.Y."/>
            <person name="Zhang Y.Q."/>
            <person name="Chen L.J."/>
            <person name="Yin Y."/>
            <person name="Lin M."/>
            <person name="Huang H."/>
            <person name="Deng H."/>
            <person name="Wang Z.W."/>
            <person name="Zhu S.L."/>
            <person name="Zhao X."/>
            <person name="Deng C."/>
            <person name="Niu S.C."/>
            <person name="Huang J."/>
            <person name="Wang M."/>
            <person name="Liu G.H."/>
            <person name="Yang H.J."/>
            <person name="Xiao X.J."/>
            <person name="Hsiao Y.Y."/>
            <person name="Wu W.L."/>
            <person name="Chen Y.Y."/>
            <person name="Mitsuda N."/>
            <person name="Ohme-Takagi M."/>
            <person name="Luo Y.B."/>
            <person name="Van de Peer Y."/>
            <person name="Liu Z.J."/>
        </authorList>
    </citation>
    <scope>NUCLEOTIDE SEQUENCE [LARGE SCALE GENOMIC DNA]</scope>
    <source>
        <tissue evidence="8">The whole plant</tissue>
    </source>
</reference>
<dbReference type="Pfam" id="PF04434">
    <property type="entry name" value="SWIM"/>
    <property type="match status" value="1"/>
</dbReference>
<dbReference type="InterPro" id="IPR031052">
    <property type="entry name" value="FHY3/FAR1"/>
</dbReference>
<feature type="domain" description="SWIM-type" evidence="7">
    <location>
        <begin position="2"/>
        <end position="34"/>
    </location>
</feature>
<keyword evidence="4 6" id="KW-0862">Zinc</keyword>
<comment type="similarity">
    <text evidence="1 6">Belongs to the FHY3/FAR1 family.</text>
</comment>
<dbReference type="PROSITE" id="PS50966">
    <property type="entry name" value="ZF_SWIM"/>
    <property type="match status" value="1"/>
</dbReference>
<evidence type="ECO:0000256" key="1">
    <source>
        <dbReference type="ARBA" id="ARBA00005889"/>
    </source>
</evidence>
<dbReference type="AlphaFoldDB" id="A0A2I0VFI1"/>
<dbReference type="EMBL" id="KZ503698">
    <property type="protein sequence ID" value="PKU62114.1"/>
    <property type="molecule type" value="Genomic_DNA"/>
</dbReference>
<dbReference type="Proteomes" id="UP000233837">
    <property type="component" value="Unassembled WGS sequence"/>
</dbReference>
<evidence type="ECO:0000256" key="5">
    <source>
        <dbReference type="PROSITE-ProRule" id="PRU00325"/>
    </source>
</evidence>
<proteinExistence type="inferred from homology"/>
<organism evidence="8 9">
    <name type="scientific">Dendrobium catenatum</name>
    <dbReference type="NCBI Taxonomy" id="906689"/>
    <lineage>
        <taxon>Eukaryota</taxon>
        <taxon>Viridiplantae</taxon>
        <taxon>Streptophyta</taxon>
        <taxon>Embryophyta</taxon>
        <taxon>Tracheophyta</taxon>
        <taxon>Spermatophyta</taxon>
        <taxon>Magnoliopsida</taxon>
        <taxon>Liliopsida</taxon>
        <taxon>Asparagales</taxon>
        <taxon>Orchidaceae</taxon>
        <taxon>Epidendroideae</taxon>
        <taxon>Malaxideae</taxon>
        <taxon>Dendrobiinae</taxon>
        <taxon>Dendrobium</taxon>
    </lineage>
</organism>
<comment type="function">
    <text evidence="6">Putative transcription activator involved in regulating light control of development.</text>
</comment>
<evidence type="ECO:0000256" key="3">
    <source>
        <dbReference type="ARBA" id="ARBA00022771"/>
    </source>
</evidence>
<dbReference type="STRING" id="906689.A0A2I0VFI1"/>
<dbReference type="InterPro" id="IPR006564">
    <property type="entry name" value="Znf_PMZ"/>
</dbReference>
<evidence type="ECO:0000256" key="2">
    <source>
        <dbReference type="ARBA" id="ARBA00022723"/>
    </source>
</evidence>
<evidence type="ECO:0000256" key="6">
    <source>
        <dbReference type="RuleBase" id="RU367018"/>
    </source>
</evidence>
<evidence type="ECO:0000313" key="9">
    <source>
        <dbReference type="Proteomes" id="UP000233837"/>
    </source>
</evidence>
<dbReference type="PANTHER" id="PTHR31669:SF302">
    <property type="entry name" value="PROTEIN FAR1-RELATED SEQUENCE"/>
    <property type="match status" value="1"/>
</dbReference>
<gene>
    <name evidence="8" type="primary">FRS10</name>
    <name evidence="8" type="ORF">MA16_Dca027272</name>
</gene>